<gene>
    <name evidence="3" type="ORF">ODALV1_LOCUS154</name>
</gene>
<dbReference type="PANTHER" id="PTHR23248:SF9">
    <property type="entry name" value="PHOSPHOLIPID SCRAMBLASE"/>
    <property type="match status" value="1"/>
</dbReference>
<comment type="cofactor">
    <cofactor evidence="2">
        <name>Ca(2+)</name>
        <dbReference type="ChEBI" id="CHEBI:29108"/>
    </cofactor>
</comment>
<dbReference type="InterPro" id="IPR005552">
    <property type="entry name" value="Scramblase"/>
</dbReference>
<comment type="caution">
    <text evidence="3">The sequence shown here is derived from an EMBL/GenBank/DDBJ whole genome shotgun (WGS) entry which is preliminary data.</text>
</comment>
<reference evidence="3 4" key="1">
    <citation type="submission" date="2024-08" db="EMBL/GenBank/DDBJ databases">
        <authorList>
            <person name="Cucini C."/>
            <person name="Frati F."/>
        </authorList>
    </citation>
    <scope>NUCLEOTIDE SEQUENCE [LARGE SCALE GENOMIC DNA]</scope>
</reference>
<protein>
    <recommendedName>
        <fullName evidence="2">Phospholipid scramblase</fullName>
    </recommendedName>
</protein>
<dbReference type="PANTHER" id="PTHR23248">
    <property type="entry name" value="PHOSPHOLIPID SCRAMBLASE-RELATED"/>
    <property type="match status" value="1"/>
</dbReference>
<keyword evidence="2" id="KW-0449">Lipoprotein</keyword>
<name>A0ABP1PHU0_9HEXA</name>
<evidence type="ECO:0000256" key="2">
    <source>
        <dbReference type="RuleBase" id="RU363116"/>
    </source>
</evidence>
<sequence length="279" mass="31234">MELDQNPIFTQPLTYRGDFQEISTFQSESNSAAPPATNFRLDQPSISKIPLQELAMTERVIVKQKKQLLEIICGWESKNQYEIYNEQCQLIYQATEESTCWARNCWAGQIRPLTLNITNNLETEEGSPVIVLDRPYACMGFCCPGCLQKIKVFSPVGNLIGSVSEKWGCRPFLHILDEDDILLFIVKCPPLCLASCLCCTIDFPIFLADGETQCGRISKGYGGALTEIFTDATTFEIEFPPASSVNMKALLLGATFLVDYMFFERGQEKSVAGTLLNML</sequence>
<evidence type="ECO:0000313" key="3">
    <source>
        <dbReference type="EMBL" id="CAL8068190.1"/>
    </source>
</evidence>
<comment type="function">
    <text evidence="2">May mediate accelerated ATP-independent bidirectional transbilayer migration of phospholipids upon binding calcium ions that results in a loss of phospholipid asymmetry in the plasma membrane.</text>
</comment>
<keyword evidence="4" id="KW-1185">Reference proteome</keyword>
<organism evidence="3 4">
    <name type="scientific">Orchesella dallaii</name>
    <dbReference type="NCBI Taxonomy" id="48710"/>
    <lineage>
        <taxon>Eukaryota</taxon>
        <taxon>Metazoa</taxon>
        <taxon>Ecdysozoa</taxon>
        <taxon>Arthropoda</taxon>
        <taxon>Hexapoda</taxon>
        <taxon>Collembola</taxon>
        <taxon>Entomobryomorpha</taxon>
        <taxon>Entomobryoidea</taxon>
        <taxon>Orchesellidae</taxon>
        <taxon>Orchesellinae</taxon>
        <taxon>Orchesella</taxon>
    </lineage>
</organism>
<evidence type="ECO:0000256" key="1">
    <source>
        <dbReference type="ARBA" id="ARBA00005350"/>
    </source>
</evidence>
<comment type="similarity">
    <text evidence="1 2">Belongs to the phospholipid scramblase family.</text>
</comment>
<dbReference type="Proteomes" id="UP001642540">
    <property type="component" value="Unassembled WGS sequence"/>
</dbReference>
<dbReference type="Pfam" id="PF03803">
    <property type="entry name" value="Scramblase"/>
    <property type="match status" value="1"/>
</dbReference>
<keyword evidence="2" id="KW-0564">Palmitate</keyword>
<accession>A0ABP1PHU0</accession>
<dbReference type="EMBL" id="CAXLJM020000001">
    <property type="protein sequence ID" value="CAL8068190.1"/>
    <property type="molecule type" value="Genomic_DNA"/>
</dbReference>
<proteinExistence type="inferred from homology"/>
<keyword evidence="2" id="KW-0106">Calcium</keyword>
<evidence type="ECO:0000313" key="4">
    <source>
        <dbReference type="Proteomes" id="UP001642540"/>
    </source>
</evidence>